<dbReference type="NCBIfam" id="TIGR02890">
    <property type="entry name" value="bacill_yteA"/>
    <property type="match status" value="1"/>
</dbReference>
<evidence type="ECO:0000313" key="6">
    <source>
        <dbReference type="EMBL" id="RDW17145.1"/>
    </source>
</evidence>
<dbReference type="InterPro" id="IPR014240">
    <property type="entry name" value="YteA"/>
</dbReference>
<dbReference type="PROSITE" id="PS51128">
    <property type="entry name" value="ZF_DKSA_2"/>
    <property type="match status" value="1"/>
</dbReference>
<dbReference type="OrthoDB" id="9811543at2"/>
<reference evidence="7" key="1">
    <citation type="submission" date="2017-11" db="EMBL/GenBank/DDBJ databases">
        <authorList>
            <person name="Zhu W."/>
        </authorList>
    </citation>
    <scope>NUCLEOTIDE SEQUENCE [LARGE SCALE GENOMIC DNA]</scope>
    <source>
        <strain evidence="7">CAU 1183</strain>
    </source>
</reference>
<dbReference type="Pfam" id="PF01258">
    <property type="entry name" value="zf-dskA_traR"/>
    <property type="match status" value="1"/>
</dbReference>
<dbReference type="PANTHER" id="PTHR33823:SF4">
    <property type="entry name" value="GENERAL STRESS PROTEIN 16O"/>
    <property type="match status" value="1"/>
</dbReference>
<feature type="domain" description="Zinc finger DksA/TraR C4-type" evidence="5">
    <location>
        <begin position="87"/>
        <end position="114"/>
    </location>
</feature>
<keyword evidence="1" id="KW-0479">Metal-binding</keyword>
<dbReference type="GO" id="GO:0008270">
    <property type="term" value="F:zinc ion binding"/>
    <property type="evidence" value="ECO:0007669"/>
    <property type="project" value="UniProtKB-KW"/>
</dbReference>
<dbReference type="InterPro" id="IPR000962">
    <property type="entry name" value="Znf_DskA_TraR"/>
</dbReference>
<dbReference type="SUPFAM" id="SSF57716">
    <property type="entry name" value="Glucocorticoid receptor-like (DNA-binding domain)"/>
    <property type="match status" value="1"/>
</dbReference>
<dbReference type="Proteomes" id="UP000257143">
    <property type="component" value="Unassembled WGS sequence"/>
</dbReference>
<evidence type="ECO:0000313" key="7">
    <source>
        <dbReference type="Proteomes" id="UP000257143"/>
    </source>
</evidence>
<dbReference type="SUPFAM" id="SSF109635">
    <property type="entry name" value="DnaK suppressor protein DksA, alpha-hairpin domain"/>
    <property type="match status" value="1"/>
</dbReference>
<dbReference type="Gene3D" id="1.20.120.910">
    <property type="entry name" value="DksA, coiled-coil domain"/>
    <property type="match status" value="1"/>
</dbReference>
<evidence type="ECO:0000256" key="2">
    <source>
        <dbReference type="ARBA" id="ARBA00022771"/>
    </source>
</evidence>
<sequence length="219" mass="24609">MITKEQLYQCKAILMERQTELINHVQDHFGLTLESAQESVGELSNYDNHPGDLGTELFERGKDVALNEHAEKELEEINEALYAIDAGTYGICSTCGGDIPYQRLFAVPTAEKCIQHANANIFDHNRPIEEQIFSPNINAAEVVDEDQTGYDAEDAWQDVSRYGTSETASDFFGDHLNYDEMYPNSDENIGAVEDLENFVSADIDGKYSGVTANFRKYEE</sequence>
<evidence type="ECO:0000256" key="1">
    <source>
        <dbReference type="ARBA" id="ARBA00022723"/>
    </source>
</evidence>
<accession>A0A3D8PQ36</accession>
<gene>
    <name evidence="6" type="ORF">CWR48_14565</name>
</gene>
<dbReference type="RefSeq" id="WP_115774059.1">
    <property type="nucleotide sequence ID" value="NZ_PIOC01000021.1"/>
</dbReference>
<organism evidence="6 7">
    <name type="scientific">Oceanobacillus arenosus</name>
    <dbReference type="NCBI Taxonomy" id="1229153"/>
    <lineage>
        <taxon>Bacteria</taxon>
        <taxon>Bacillati</taxon>
        <taxon>Bacillota</taxon>
        <taxon>Bacilli</taxon>
        <taxon>Bacillales</taxon>
        <taxon>Bacillaceae</taxon>
        <taxon>Oceanobacillus</taxon>
    </lineage>
</organism>
<name>A0A3D8PQ36_9BACI</name>
<dbReference type="PANTHER" id="PTHR33823">
    <property type="entry name" value="RNA POLYMERASE-BINDING TRANSCRIPTION FACTOR DKSA-RELATED"/>
    <property type="match status" value="1"/>
</dbReference>
<comment type="caution">
    <text evidence="6">The sequence shown here is derived from an EMBL/GenBank/DDBJ whole genome shotgun (WGS) entry which is preliminary data.</text>
</comment>
<evidence type="ECO:0000259" key="5">
    <source>
        <dbReference type="Pfam" id="PF01258"/>
    </source>
</evidence>
<keyword evidence="7" id="KW-1185">Reference proteome</keyword>
<dbReference type="AlphaFoldDB" id="A0A3D8PQ36"/>
<evidence type="ECO:0000256" key="4">
    <source>
        <dbReference type="PROSITE-ProRule" id="PRU00510"/>
    </source>
</evidence>
<dbReference type="InterPro" id="IPR037187">
    <property type="entry name" value="DnaK_N"/>
</dbReference>
<dbReference type="EMBL" id="PIOC01000021">
    <property type="protein sequence ID" value="RDW17145.1"/>
    <property type="molecule type" value="Genomic_DNA"/>
</dbReference>
<keyword evidence="2" id="KW-0863">Zinc-finger</keyword>
<protein>
    <recommendedName>
        <fullName evidence="5">Zinc finger DksA/TraR C4-type domain-containing protein</fullName>
    </recommendedName>
</protein>
<keyword evidence="3" id="KW-0862">Zinc</keyword>
<proteinExistence type="predicted"/>
<evidence type="ECO:0000256" key="3">
    <source>
        <dbReference type="ARBA" id="ARBA00022833"/>
    </source>
</evidence>
<feature type="zinc finger region" description="dksA C4-type" evidence="4">
    <location>
        <begin position="92"/>
        <end position="116"/>
    </location>
</feature>